<evidence type="ECO:0000313" key="14">
    <source>
        <dbReference type="Proteomes" id="UP001348641"/>
    </source>
</evidence>
<evidence type="ECO:0000256" key="9">
    <source>
        <dbReference type="ARBA" id="ARBA00029829"/>
    </source>
</evidence>
<protein>
    <recommendedName>
        <fullName evidence="10">Regulator of SigK</fullName>
    </recommendedName>
    <alternativeName>
        <fullName evidence="9">Sigma-K anti-sigma factor RskA</fullName>
    </alternativeName>
</protein>
<evidence type="ECO:0000256" key="5">
    <source>
        <dbReference type="ARBA" id="ARBA00022989"/>
    </source>
</evidence>
<name>A0ABU7KLJ2_9ACTN</name>
<dbReference type="RefSeq" id="WP_330157397.1">
    <property type="nucleotide sequence ID" value="NZ_BAAAJA010000028.1"/>
</dbReference>
<evidence type="ECO:0000256" key="10">
    <source>
        <dbReference type="ARBA" id="ARBA00030803"/>
    </source>
</evidence>
<dbReference type="PANTHER" id="PTHR37461:SF1">
    <property type="entry name" value="ANTI-SIGMA-K FACTOR RSKA"/>
    <property type="match status" value="1"/>
</dbReference>
<organism evidence="13 14">
    <name type="scientific">Nocardiopsis tropica</name>
    <dbReference type="NCBI Taxonomy" id="109330"/>
    <lineage>
        <taxon>Bacteria</taxon>
        <taxon>Bacillati</taxon>
        <taxon>Actinomycetota</taxon>
        <taxon>Actinomycetes</taxon>
        <taxon>Streptosporangiales</taxon>
        <taxon>Nocardiopsidaceae</taxon>
        <taxon>Nocardiopsis</taxon>
    </lineage>
</organism>
<keyword evidence="4 11" id="KW-0812">Transmembrane</keyword>
<evidence type="ECO:0000256" key="6">
    <source>
        <dbReference type="ARBA" id="ARBA00023015"/>
    </source>
</evidence>
<sequence length="240" mass="26119">MRRRGEHGLTAGYAVDALEPAEVRAAERHLAECEDCRRDLAEFRETAVRLARAETVQPREEVWESILAEARVTRQKPPTRSRPAGRTLRSRTVGRWLPWGLAASLALFSMVLAGTLVSVSERLAEQEARTSEVETLLAAADTNMVAASLGEARATVFASYDRDAAVLVVEGLSAAPEGMTYRMWWVDGDGVRPAGVMESSGEGRYAGVAGDMGFPDQLWISLEPEGDMAEPSGEELSIDL</sequence>
<evidence type="ECO:0000256" key="3">
    <source>
        <dbReference type="ARBA" id="ARBA00022475"/>
    </source>
</evidence>
<reference evidence="13 14" key="1">
    <citation type="submission" date="2023-07" db="EMBL/GenBank/DDBJ databases">
        <authorList>
            <person name="Girao M."/>
            <person name="Carvalho M.F."/>
        </authorList>
    </citation>
    <scope>NUCLEOTIDE SEQUENCE [LARGE SCALE GENOMIC DNA]</scope>
    <source>
        <strain evidence="13 14">66/93</strain>
    </source>
</reference>
<evidence type="ECO:0000256" key="1">
    <source>
        <dbReference type="ARBA" id="ARBA00004167"/>
    </source>
</evidence>
<keyword evidence="7 11" id="KW-0472">Membrane</keyword>
<comment type="caution">
    <text evidence="13">The sequence shown here is derived from an EMBL/GenBank/DDBJ whole genome shotgun (WGS) entry which is preliminary data.</text>
</comment>
<dbReference type="Proteomes" id="UP001348641">
    <property type="component" value="Unassembled WGS sequence"/>
</dbReference>
<dbReference type="InterPro" id="IPR051474">
    <property type="entry name" value="Anti-sigma-K/W_factor"/>
</dbReference>
<accession>A0ABU7KLJ2</accession>
<evidence type="ECO:0000256" key="11">
    <source>
        <dbReference type="SAM" id="Phobius"/>
    </source>
</evidence>
<keyword evidence="6" id="KW-0805">Transcription regulation</keyword>
<evidence type="ECO:0000259" key="12">
    <source>
        <dbReference type="Pfam" id="PF10099"/>
    </source>
</evidence>
<keyword evidence="3" id="KW-1003">Cell membrane</keyword>
<dbReference type="PANTHER" id="PTHR37461">
    <property type="entry name" value="ANTI-SIGMA-K FACTOR RSKA"/>
    <property type="match status" value="1"/>
</dbReference>
<evidence type="ECO:0000256" key="8">
    <source>
        <dbReference type="ARBA" id="ARBA00023163"/>
    </source>
</evidence>
<dbReference type="InterPro" id="IPR041916">
    <property type="entry name" value="Anti_sigma_zinc_sf"/>
</dbReference>
<feature type="transmembrane region" description="Helical" evidence="11">
    <location>
        <begin position="96"/>
        <end position="119"/>
    </location>
</feature>
<comment type="subcellular location">
    <subcellularLocation>
        <location evidence="2">Cell membrane</location>
    </subcellularLocation>
    <subcellularLocation>
        <location evidence="1">Membrane</location>
        <topology evidence="1">Single-pass membrane protein</topology>
    </subcellularLocation>
</comment>
<dbReference type="InterPro" id="IPR018764">
    <property type="entry name" value="RskA_C"/>
</dbReference>
<evidence type="ECO:0000256" key="4">
    <source>
        <dbReference type="ARBA" id="ARBA00022692"/>
    </source>
</evidence>
<evidence type="ECO:0000256" key="7">
    <source>
        <dbReference type="ARBA" id="ARBA00023136"/>
    </source>
</evidence>
<keyword evidence="5 11" id="KW-1133">Transmembrane helix</keyword>
<dbReference type="Gene3D" id="1.10.10.1320">
    <property type="entry name" value="Anti-sigma factor, zinc-finger domain"/>
    <property type="match status" value="1"/>
</dbReference>
<evidence type="ECO:0000313" key="13">
    <source>
        <dbReference type="EMBL" id="MEE2050155.1"/>
    </source>
</evidence>
<evidence type="ECO:0000256" key="2">
    <source>
        <dbReference type="ARBA" id="ARBA00004236"/>
    </source>
</evidence>
<dbReference type="EMBL" id="JAUUCC010000011">
    <property type="protein sequence ID" value="MEE2050155.1"/>
    <property type="molecule type" value="Genomic_DNA"/>
</dbReference>
<gene>
    <name evidence="13" type="ORF">Q8A49_06565</name>
</gene>
<keyword evidence="8" id="KW-0804">Transcription</keyword>
<proteinExistence type="predicted"/>
<dbReference type="Pfam" id="PF10099">
    <property type="entry name" value="RskA_C"/>
    <property type="match status" value="1"/>
</dbReference>
<feature type="domain" description="Anti-sigma K factor RskA C-terminal" evidence="12">
    <location>
        <begin position="101"/>
        <end position="233"/>
    </location>
</feature>